<feature type="short sequence motif" description="YXXL motif; contains endocytosis signal" evidence="32">
    <location>
        <begin position="709"/>
        <end position="712"/>
    </location>
</feature>
<sequence length="860" mass="97703">MRVKETRMNWPNLWKWGTLILGLVIICSASDKLWVTVYYGVPAWKDADTTLFCASDAKAHETEVHNVWATHACVPTDPNPQEILLENVTENFNMWKNSMVEQMQEDVISLWDQSLQPCVKLTPLCVTLNCTNNITWTNVTTTANVSSIVGNITEEVRNCTFNMTTELIDKKQKVSALFYKLDIVQIGNNSSEYRLINCNTSVIKQACPKISFDPIPIHYCTPAGYAILKCNDKKFNGTGPCKNVSSVQCTHGIKPVVSTQLLLNGSLAEEEIIIRSENITNNAKTIIVHLNKSVEINCTRPSNNTRTSVRIGPGQVFYRTGAITGDIRRAYCEINGTKWNETLTQVANKLREHFPSETIKFQPHSGGDLEITMHHFNCRGEFFYCNTTKLFNDTYGGNDTMNGYNGTIILPCRIKQIINMWQGVGQAMYAPPIRGSINCVSNITGILLTRDGGNSNKTENRTETFRPGGGNIKDNWRSELYKYKVVQIEPLGIAPTRAKRRVVEREKRAVGIGAMIFGFLGAAGSTMGAASITLTVQARQLLSGIVQQQSNLLRAIEAQQHMLQLTVWGIKQLQARVLAVERYLKDQKLLGLWGCSGKTICTTAVPWNNTWSNRSFEEIWNNMTWIEWEREISNYTSQIYDILTESQNQQDKNEKDLLELDKWASLWNWFSITNWLWYIRIFIMIIGGLIGLRIIFAVLSIVNRVRQGYSPLSFQTPTHHQREPDRPERIEEEGGEQGRDRSERLVSGFLALVWDDLRSLCLFSYHRLRDFILIAARIVELLGRSSLTGLRRGWEGLKYLGNLLVYWSQELKISAISLFDAAAITIAGWTDRVIEVAQRAWRAFLHIPRRIRQGLERALL</sequence>
<evidence type="ECO:0000256" key="25">
    <source>
        <dbReference type="ARBA" id="ARBA00023136"/>
    </source>
</evidence>
<evidence type="ECO:0000256" key="6">
    <source>
        <dbReference type="ARBA" id="ARBA00004650"/>
    </source>
</evidence>
<keyword evidence="23 32" id="KW-1039">Host endosome</keyword>
<keyword evidence="26 32" id="KW-0564">Palmitate</keyword>
<keyword evidence="24 32" id="KW-0175">Coiled coil</keyword>
<feature type="domain" description="Retroviral envelope protein GP41-like" evidence="36">
    <location>
        <begin position="527"/>
        <end position="718"/>
    </location>
</feature>
<evidence type="ECO:0000256" key="20">
    <source>
        <dbReference type="ARBA" id="ARBA00022879"/>
    </source>
</evidence>
<dbReference type="FunFam" id="1.10.287.210:FF:000001">
    <property type="entry name" value="Envelope glycoprotein gp160"/>
    <property type="match status" value="1"/>
</dbReference>
<dbReference type="InterPro" id="IPR000777">
    <property type="entry name" value="HIV1_Gp120"/>
</dbReference>
<evidence type="ECO:0000256" key="18">
    <source>
        <dbReference type="ARBA" id="ARBA00022844"/>
    </source>
</evidence>
<dbReference type="Gene3D" id="1.10.287.210">
    <property type="match status" value="1"/>
</dbReference>
<keyword evidence="20 32" id="KW-0261">Viral envelope protein</keyword>
<comment type="subunit">
    <text evidence="32">The mature envelope protein (Env) consists of a homotrimer of non-covalently associated gp120-gp41 heterodimers. The resulting complex protrudes from the virus surface as a spike. There seems to be as few as 10 spikes on the average virion. Surface protein gp120 interacts with host CD4, CCR5 and CXCR4. Gp120 also interacts with the C-type lectins CD209/DC-SIGN and CLEC4M/DC-SIGNR (collectively referred to as DC-SIGN(R)). Gp120 and gp41 interact with GalCer. Gp120 interacts with host ITGA4/ITGB7 complex; on CD4+ T-cells, this interaction results in rapid activation of integrin ITGAL/LFA-1, which facilitates efficient cell-to-cell spreading of HIV-1. Gp120 interacts with cell-associated heparan sulfate; this interaction increases virus infectivity on permissive cells and may be involved in infection of CD4- cells.</text>
</comment>
<dbReference type="GO" id="GO:0039654">
    <property type="term" value="P:fusion of virus membrane with host endosome membrane"/>
    <property type="evidence" value="ECO:0007669"/>
    <property type="project" value="UniProtKB-UniRule"/>
</dbReference>
<feature type="region of interest" description="Fusion peptide" evidence="32">
    <location>
        <begin position="509"/>
        <end position="529"/>
    </location>
</feature>
<feature type="region of interest" description="Disordered" evidence="34">
    <location>
        <begin position="713"/>
        <end position="740"/>
    </location>
</feature>
<dbReference type="HAMAP" id="MF_04083">
    <property type="entry name" value="HIV_ENV"/>
    <property type="match status" value="1"/>
</dbReference>
<dbReference type="GO" id="GO:0075512">
    <property type="term" value="P:clathrin-dependent endocytosis of virus by host cell"/>
    <property type="evidence" value="ECO:0007669"/>
    <property type="project" value="UniProtKB-UniRule"/>
</dbReference>
<dbReference type="FunFam" id="2.170.40.20:FF:000003">
    <property type="entry name" value="Envelope glycoprotein gp160"/>
    <property type="match status" value="1"/>
</dbReference>
<feature type="chain" id="PRO_5023324896" description="Transmembrane protein gp41" evidence="32">
    <location>
        <begin position="509"/>
        <end position="860"/>
    </location>
</feature>
<keyword evidence="13 32" id="KW-0165">Cleavage on pair of basic residues</keyword>
<evidence type="ECO:0000256" key="15">
    <source>
        <dbReference type="ARBA" id="ARBA00022703"/>
    </source>
</evidence>
<keyword evidence="8 32" id="KW-1170">Fusion of virus membrane with host endosomal membrane</keyword>
<keyword evidence="9 32" id="KW-1032">Host cell membrane</keyword>
<evidence type="ECO:0000256" key="27">
    <source>
        <dbReference type="ARBA" id="ARBA00023157"/>
    </source>
</evidence>
<keyword evidence="18 32" id="KW-0946">Virion</keyword>
<evidence type="ECO:0000256" key="14">
    <source>
        <dbReference type="ARBA" id="ARBA00022692"/>
    </source>
</evidence>
<evidence type="ECO:0000256" key="8">
    <source>
        <dbReference type="ARBA" id="ARBA00022510"/>
    </source>
</evidence>
<dbReference type="GO" id="GO:0005198">
    <property type="term" value="F:structural molecule activity"/>
    <property type="evidence" value="ECO:0007669"/>
    <property type="project" value="UniProtKB-UniRule"/>
</dbReference>
<reference evidence="37" key="1">
    <citation type="journal article" date="2014" name="Open Forum Infect. Dis.">
        <title>Low Multiplicity of HIV-1 Infection and No Vaccine Enhancement in VAX003 Injection Drug Users.</title>
        <authorList>
            <person name="Sterrett S."/>
            <person name="Learn G.H."/>
            <person name="Edlefsen P.T."/>
            <person name="Haynes B.F."/>
            <person name="Hahn B.H."/>
            <person name="Shaw G.M."/>
            <person name="Bar K.J."/>
        </authorList>
    </citation>
    <scope>NUCLEOTIDE SEQUENCE</scope>
    <source>
        <strain evidence="37">3104A06.E12</strain>
    </source>
</reference>
<evidence type="ECO:0000259" key="36">
    <source>
        <dbReference type="Pfam" id="PF00517"/>
    </source>
</evidence>
<comment type="miscellaneous">
    <text evidence="32">Inhibitors targeting HIV-1 viral envelope proteins are used as antiretroviral drugs. Attachment of virions to the cell surface via non-specific interactions and CD4 binding can be blocked by inhibitors that include cyanovirin-N, cyclotriazadisulfonamide analogs, PRO 2000, TNX 355 and PRO 542. In addition, BMS 806 can block CD4-induced conformational changes. Env interactions with the coreceptor molecules can be targeted by CCR5 antagonists including SCH-D, maraviroc (UK 427857) and aplaviroc (GW 873140), and the CXCR4 antagonist AMD 070. Fusion of viral and cellular membranes can be inhibited by peptides such as enfuvirtide and tifuvirtide (T 1249). Resistance to inhibitors associated with mutations in Env are observed. Most of the time, single mutations confer only a modest reduction in drug susceptibility. Combination of several mutations is usually required to develop a high-level drug resistance.</text>
</comment>
<evidence type="ECO:0000256" key="11">
    <source>
        <dbReference type="ARBA" id="ARBA00022581"/>
    </source>
</evidence>
<dbReference type="InterPro" id="IPR000328">
    <property type="entry name" value="GP41-like"/>
</dbReference>
<comment type="subcellular location">
    <molecule>Transmembrane protein gp41</molecule>
    <subcellularLocation>
        <location evidence="32">Virion membrane</location>
        <topology evidence="32">Single-pass type I membrane protein</topology>
    </subcellularLocation>
    <subcellularLocation>
        <location evidence="32">Host cell membrane</location>
        <topology evidence="32">Single-pass type I membrane protein</topology>
    </subcellularLocation>
    <subcellularLocation>
        <location evidence="32">Host endosome membrane</location>
        <topology evidence="32">Single-pass type I membrane protein</topology>
    </subcellularLocation>
    <text evidence="32">It is probably concentrated at the site of budding and incorporated into the virions possibly by contacts between the cytoplasmic tail of Env and the N-terminus of Gag.</text>
</comment>
<dbReference type="Gene3D" id="2.170.40.20">
    <property type="entry name" value="Human immunodeficiency virus 1, Gp160, envelope glycoprotein"/>
    <property type="match status" value="2"/>
</dbReference>
<feature type="disulfide bond" evidence="32">
    <location>
        <begin position="220"/>
        <end position="249"/>
    </location>
</feature>
<keyword evidence="7 32" id="KW-1168">Fusion of virus membrane with host membrane</keyword>
<keyword evidence="29 32" id="KW-0899">Viral immunoevasion</keyword>
<keyword evidence="22 32" id="KW-1133">Transmembrane helix</keyword>
<comment type="domain">
    <text evidence="32">The membrane proximal external region (MPER) present in gp41 is a tryptophan-rich region recognized by the antibodies 2F5, Z13, and 4E10. MPER seems to play a role in fusion.</text>
</comment>
<comment type="PTM">
    <text evidence="32">Palmitoylation of the transmembrane protein and of Env polyprotein (prior to its proteolytic cleavage) is essential for their association with host cell membrane lipid rafts. Palmitoylation is therefore required for envelope trafficking to classical lipid rafts, but not for viral replication.</text>
</comment>
<evidence type="ECO:0000256" key="10">
    <source>
        <dbReference type="ARBA" id="ARBA00022570"/>
    </source>
</evidence>
<comment type="function">
    <text evidence="32">Surface protein gp120: Attaches the virus to the host lymphoid cell by binding to the primary receptor CD4. This interaction induces a structural rearrangement creating a high affinity binding site for a chemokine coreceptor like CXCR4 and/or CCR5. Acts as a ligand for CD209/DC-SIGN and CLEC4M/DC-SIGNR, which are respectively found on dendritic cells (DCs), and on endothelial cells of liver sinusoids and lymph node sinuses. These interactions allow capture of viral particles at mucosal surfaces by these cells and subsequent transmission to permissive cells. HIV subverts the migration properties of dendritic cells to gain access to CD4+ T-cells in lymph nodes. Virus transmission to permissive T-cells occurs either in trans (without DCs infection, through viral capture and transmission), or in cis (following DCs productive infection, through the usual CD4-gp120 interaction), thereby inducing a robust infection. In trans infection, bound virions remain infectious over days and it is proposed that they are not degraded, but protected in non-lysosomal acidic organelles within the DCs close to the cell membrane thus contributing to the viral infectious potential during DCs' migration from the periphery to the lymphoid tissues. On arrival at lymphoid tissues, intact virions recycle back to DCs' cell surface allowing virus transmission to CD4+ T-cells.</text>
</comment>
<comment type="subcellular location">
    <molecule>Surface protein gp120</molecule>
    <subcellularLocation>
        <location evidence="32">Virion membrane</location>
        <topology evidence="32">Peripheral membrane protein</topology>
    </subcellularLocation>
    <subcellularLocation>
        <location evidence="32">Host cell membrane</location>
        <topology evidence="32">Peripheral membrane protein</topology>
    </subcellularLocation>
    <subcellularLocation>
        <location evidence="32">Host endosome membrane</location>
        <topology evidence="32">Single-pass type I membrane protein</topology>
    </subcellularLocation>
    <text evidence="32">The surface protein is not anchored to the viral envelope, but associates with the extravirion surface through its binding to TM. It is probably concentrated at the site of budding and incorporated into the virions possibly by contacts between the cytoplasmic tail of Env and the N-terminus of Gag.</text>
</comment>
<dbReference type="InterPro" id="IPR037527">
    <property type="entry name" value="Gp160"/>
</dbReference>
<keyword evidence="17 32" id="KW-1161">Viral attachment to host cell</keyword>
<dbReference type="GO" id="GO:0019062">
    <property type="term" value="P:virion attachment to host cell"/>
    <property type="evidence" value="ECO:0007669"/>
    <property type="project" value="UniProtKB-UniRule"/>
</dbReference>
<feature type="region of interest" description="Immunosuppression" evidence="32">
    <location>
        <begin position="571"/>
        <end position="589"/>
    </location>
</feature>
<evidence type="ECO:0000256" key="4">
    <source>
        <dbReference type="ARBA" id="ARBA00004563"/>
    </source>
</evidence>
<keyword evidence="27 32" id="KW-1015">Disulfide bond</keyword>
<keyword evidence="21 32" id="KW-1164">Virus endocytosis by host</keyword>
<feature type="transmembrane region" description="Helical" evidence="33">
    <location>
        <begin position="675"/>
        <end position="702"/>
    </location>
</feature>
<evidence type="ECO:0000256" key="26">
    <source>
        <dbReference type="ARBA" id="ARBA00023139"/>
    </source>
</evidence>
<keyword evidence="28 32" id="KW-0325">Glycoprotein</keyword>
<evidence type="ECO:0000313" key="37">
    <source>
        <dbReference type="EMBL" id="AJW34774.1"/>
    </source>
</evidence>
<evidence type="ECO:0000256" key="9">
    <source>
        <dbReference type="ARBA" id="ARBA00022511"/>
    </source>
</evidence>
<evidence type="ECO:0000256" key="23">
    <source>
        <dbReference type="ARBA" id="ARBA00023046"/>
    </source>
</evidence>
<evidence type="ECO:0000256" key="30">
    <source>
        <dbReference type="ARBA" id="ARBA00023288"/>
    </source>
</evidence>
<evidence type="ECO:0000256" key="17">
    <source>
        <dbReference type="ARBA" id="ARBA00022804"/>
    </source>
</evidence>
<evidence type="ECO:0000256" key="19">
    <source>
        <dbReference type="ARBA" id="ARBA00022870"/>
    </source>
</evidence>
<feature type="coiled-coil region" evidence="32">
    <location>
        <begin position="630"/>
        <end position="664"/>
    </location>
</feature>
<evidence type="ECO:0000256" key="29">
    <source>
        <dbReference type="ARBA" id="ARBA00023280"/>
    </source>
</evidence>
<dbReference type="GO" id="GO:1903911">
    <property type="term" value="P:positive regulation of receptor clustering"/>
    <property type="evidence" value="ECO:0007669"/>
    <property type="project" value="UniProtKB-UniRule"/>
</dbReference>
<comment type="PTM">
    <text evidence="32">Highly glycosylated by host. The high number of glycan on the protein is reffered to as 'glycan shield' because it contributes to hide protein sequence from adaptive immune system.</text>
</comment>
<dbReference type="GO" id="GO:0044175">
    <property type="term" value="C:host cell endosome membrane"/>
    <property type="evidence" value="ECO:0007669"/>
    <property type="project" value="UniProtKB-SubCell"/>
</dbReference>
<keyword evidence="19 32" id="KW-1043">Host membrane</keyword>
<feature type="domain" description="Human immunodeficiency virus 1 envelope glycoprotein Gp120" evidence="35">
    <location>
        <begin position="33"/>
        <end position="508"/>
    </location>
</feature>
<comment type="domain">
    <text evidence="32">The YXXL motif is involved in determining the exact site of viral release at the surface of infected mononuclear cells and promotes endocytosis. YXXL and di-leucine endocytosis motifs interact directly or indirectly with the clathrin adapter complexes, opperate independently, and their activities are not additive.</text>
</comment>
<feature type="disulfide bond" evidence="32">
    <location>
        <begin position="53"/>
        <end position="73"/>
    </location>
</feature>
<gene>
    <name evidence="32 37" type="primary">env</name>
</gene>
<evidence type="ECO:0000256" key="33">
    <source>
        <dbReference type="RuleBase" id="RU363095"/>
    </source>
</evidence>
<comment type="domain">
    <text evidence="32 33">The 17 amino acids long immunosuppressive region is present in many retroviral envelope proteins. Synthetic peptides derived from this relatively conserved sequence inhibit immune function in vitro and in vivo.</text>
</comment>
<keyword evidence="30 32" id="KW-0449">Lipoprotein</keyword>
<evidence type="ECO:0000256" key="34">
    <source>
        <dbReference type="SAM" id="MobiDB-lite"/>
    </source>
</evidence>
<dbReference type="GO" id="GO:0052031">
    <property type="term" value="P:symbiont-mediated perturbation of host defense response"/>
    <property type="evidence" value="ECO:0007669"/>
    <property type="project" value="UniProtKB-UniRule"/>
</dbReference>
<evidence type="ECO:0000256" key="3">
    <source>
        <dbReference type="ARBA" id="ARBA00004505"/>
    </source>
</evidence>
<feature type="lipid moiety-binding region" description="S-palmitoyl cysteine; by host" evidence="32">
    <location>
        <position position="761"/>
    </location>
</feature>
<evidence type="ECO:0000256" key="5">
    <source>
        <dbReference type="ARBA" id="ARBA00004578"/>
    </source>
</evidence>
<keyword evidence="16 32" id="KW-0732">Signal</keyword>
<evidence type="ECO:0000256" key="12">
    <source>
        <dbReference type="ARBA" id="ARBA00022595"/>
    </source>
</evidence>
<evidence type="ECO:0000256" key="31">
    <source>
        <dbReference type="ARBA" id="ARBA00023296"/>
    </source>
</evidence>
<feature type="region of interest" description="MPER; binding to GalCer" evidence="32">
    <location>
        <begin position="659"/>
        <end position="680"/>
    </location>
</feature>
<dbReference type="GO" id="GO:0016020">
    <property type="term" value="C:membrane"/>
    <property type="evidence" value="ECO:0007669"/>
    <property type="project" value="UniProtKB-UniRule"/>
</dbReference>
<dbReference type="GO" id="GO:0019031">
    <property type="term" value="C:viral envelope"/>
    <property type="evidence" value="ECO:0007669"/>
    <property type="project" value="UniProtKB-KW"/>
</dbReference>
<feature type="site" description="Cleavage; by host furin" evidence="32">
    <location>
        <begin position="508"/>
        <end position="509"/>
    </location>
</feature>
<evidence type="ECO:0000256" key="24">
    <source>
        <dbReference type="ARBA" id="ARBA00023054"/>
    </source>
</evidence>
<comment type="PTM">
    <text evidence="32">Specific enzymatic cleavages in vivo yield mature proteins. Envelope glycoproteins are synthesized as a inactive precursor that is heavily N-glycosylated and processed likely by host cell furin in the Golgi to yield the mature SU and TM proteins. The cleavage site between SU and TM requires the minimal sequence [KR]-X-[KR]-R. About 2 of the 9 disulfide bonds of gp41 are reduced by P4HB/PDI, following binding to CD4 receptor.</text>
</comment>
<dbReference type="EMBL" id="KJ952865">
    <property type="protein sequence ID" value="AJW34774.1"/>
    <property type="molecule type" value="Genomic_DNA"/>
</dbReference>
<evidence type="ECO:0000256" key="32">
    <source>
        <dbReference type="HAMAP-Rule" id="MF_04083"/>
    </source>
</evidence>
<evidence type="ECO:0000256" key="22">
    <source>
        <dbReference type="ARBA" id="ARBA00022989"/>
    </source>
</evidence>
<dbReference type="GO" id="GO:0020002">
    <property type="term" value="C:host cell plasma membrane"/>
    <property type="evidence" value="ECO:0007669"/>
    <property type="project" value="UniProtKB-SubCell"/>
</dbReference>
<feature type="short sequence motif" description="Di-leucine internalization motif" evidence="32">
    <location>
        <begin position="859"/>
        <end position="860"/>
    </location>
</feature>
<keyword evidence="12 32" id="KW-1162">Viral penetration into host cytoplasm</keyword>
<organismHost>
    <name type="scientific">Homo sapiens</name>
    <name type="common">Human</name>
    <dbReference type="NCBI Taxonomy" id="9606"/>
</organismHost>
<dbReference type="GO" id="GO:0019082">
    <property type="term" value="P:viral protein processing"/>
    <property type="evidence" value="ECO:0007669"/>
    <property type="project" value="UniProtKB-UniRule"/>
</dbReference>
<dbReference type="InterPro" id="IPR036377">
    <property type="entry name" value="Gp120_core_sf"/>
</dbReference>
<comment type="subcellular location">
    <subcellularLocation>
        <location evidence="3">Host cell membrane</location>
        <topology evidence="3">Peripheral membrane protein</topology>
    </subcellularLocation>
    <subcellularLocation>
        <location evidence="1">Host cell membrane</location>
        <topology evidence="1">Single-pass type I membrane protein</topology>
    </subcellularLocation>
    <subcellularLocation>
        <location evidence="2">Host endosome membrane</location>
        <topology evidence="2">Peripheral membrane protein</topology>
    </subcellularLocation>
    <subcellularLocation>
        <location evidence="5">Host endosome membrane</location>
        <topology evidence="5">Single-pass type I membrane protein</topology>
    </subcellularLocation>
    <subcellularLocation>
        <location evidence="6">Virion membrane</location>
        <topology evidence="6">Peripheral membrane protein</topology>
    </subcellularLocation>
    <subcellularLocation>
        <location evidence="4">Virion membrane</location>
        <topology evidence="4">Single-pass type I membrane protein</topology>
    </subcellularLocation>
</comment>
<keyword evidence="25 32" id="KW-0472">Membrane</keyword>
<comment type="domain">
    <text evidence="32">Some of the most genetically diverse regions of the viral genome are present in Env. They are called variable regions 1 through 5 (V1 through V5). Coreceptor usage of gp120 is determined mainly by the primary structure of the third variable region (V3) in the outer domain of gp120. The sequence of V3 determines which coreceptor, CCR5 and/or CXCR4 (corresponding to R5/macrophage, X4/T cell and R5X4/T cell and macrophage tropism), is used to trigger the fusion potential of the Env complex, and hence which cells the virus can infect. Binding to CCR5 involves a region adjacent in addition to V3.</text>
</comment>
<comment type="function">
    <text evidence="32">Envelope glycoprotein gp160: Oligomerizes in the host endoplasmic reticulum into predominantly trimers. In a second time, gp160 transits in the host Golgi, where glycosylation is completed. The precursor is then proteolytically cleaved in the trans-Golgi and thereby activated by cellular furin or furin-like proteases to produce gp120 and gp41.</text>
</comment>
<comment type="similarity">
    <text evidence="32">Belongs to the HIV-1 env protein family.</text>
</comment>
<dbReference type="FunFam" id="2.170.40.20:FF:000004">
    <property type="entry name" value="Envelope glycoprotein gp160"/>
    <property type="match status" value="1"/>
</dbReference>
<organism evidence="37">
    <name type="scientific">Human immunodeficiency virus type 1</name>
    <name type="common">HIV-1</name>
    <dbReference type="NCBI Taxonomy" id="11676"/>
    <lineage>
        <taxon>Viruses</taxon>
        <taxon>Riboviria</taxon>
        <taxon>Pararnavirae</taxon>
        <taxon>Artverviricota</taxon>
        <taxon>Revtraviricetes</taxon>
        <taxon>Ortervirales</taxon>
        <taxon>Retroviridae</taxon>
        <taxon>Orthoretrovirinae</taxon>
        <taxon>Lentivirus</taxon>
        <taxon>Lentivirus humimdef1</taxon>
    </lineage>
</organism>
<protein>
    <recommendedName>
        <fullName evidence="32">Envelope glycoprotein gp160</fullName>
    </recommendedName>
    <alternativeName>
        <fullName evidence="32">Env polyprotein</fullName>
    </alternativeName>
    <component>
        <recommendedName>
            <fullName evidence="32">Surface protein gp120</fullName>
            <shortName evidence="32">SU</shortName>
        </recommendedName>
        <alternativeName>
            <fullName evidence="32">Glycoprotein 120</fullName>
            <shortName evidence="32">gp120</shortName>
        </alternativeName>
    </component>
    <component>
        <recommendedName>
            <fullName evidence="32">Transmembrane protein gp41</fullName>
            <shortName evidence="32">TM</shortName>
        </recommendedName>
        <alternativeName>
            <fullName evidence="32">Glycoprotein 41</fullName>
            <shortName evidence="32">gp41</shortName>
        </alternativeName>
    </component>
</protein>
<comment type="function">
    <text evidence="32">Transmembrane protein gp41: Acts as a class I viral fusion protein. Under the current model, the protein has at least 3 conformational states: pre-fusion native state, pre-hairpin intermediate state, and post-fusion hairpin state. During fusion of viral and target intracellular membranes, the coiled coil regions (heptad repeats) assume a trimer-of-hairpins structure, positioning the fusion peptide in close proximity to the C-terminal region of the ectodomain. The formation of this structure appears to drive apposition and subsequent fusion of viral and target cell membranes. Complete fusion occurs in host cell endosomes and is dynamin-dependent, however some lipid transfer might occur at the plasma membrane. The virus undergoes clathrin-dependent internalization long before endosomal fusion, thus minimizing the surface exposure of conserved viral epitopes during fusion and reducing the efficacy of inhibitors targeting these epitopes. Membranes fusion leads to delivery of the nucleocapsid into the cytoplasm.</text>
</comment>
<keyword evidence="14 32" id="KW-0812">Transmembrane</keyword>
<evidence type="ECO:0000256" key="13">
    <source>
        <dbReference type="ARBA" id="ARBA00022685"/>
    </source>
</evidence>
<dbReference type="FunFam" id="1.20.5.490:FF:000001">
    <property type="entry name" value="Envelope glycoprotein gp160"/>
    <property type="match status" value="1"/>
</dbReference>
<keyword evidence="11 32" id="KW-0945">Host-virus interaction</keyword>
<dbReference type="CDD" id="cd09909">
    <property type="entry name" value="HIV-1-like_HR1-HR2"/>
    <property type="match status" value="1"/>
</dbReference>
<feature type="disulfide bond" evidence="32">
    <location>
        <begin position="230"/>
        <end position="241"/>
    </location>
</feature>
<dbReference type="Gene3D" id="1.20.5.490">
    <property type="entry name" value="Single helix bin"/>
    <property type="match status" value="1"/>
</dbReference>
<feature type="compositionally biased region" description="Basic and acidic residues" evidence="34">
    <location>
        <begin position="720"/>
        <end position="729"/>
    </location>
</feature>
<keyword evidence="10 32" id="KW-1165">Clathrin-mediated endocytosis of virus by host</keyword>
<feature type="chain" id="PRO_5023324895" description="Envelope glycoprotein gp160" evidence="32">
    <location>
        <begin position="32"/>
        <end position="860"/>
    </location>
</feature>
<dbReference type="Pfam" id="PF00516">
    <property type="entry name" value="GP120"/>
    <property type="match status" value="1"/>
</dbReference>
<keyword evidence="31 32" id="KW-1160">Virus entry into host cell</keyword>
<feature type="region of interest" description="CD4-binding loop" evidence="32">
    <location>
        <begin position="364"/>
        <end position="374"/>
    </location>
</feature>
<keyword evidence="15 32" id="KW-0053">Apoptosis</keyword>
<dbReference type="SUPFAM" id="SSF56502">
    <property type="entry name" value="gp120 core"/>
    <property type="match status" value="2"/>
</dbReference>
<evidence type="ECO:0000256" key="28">
    <source>
        <dbReference type="ARBA" id="ARBA00023180"/>
    </source>
</evidence>
<dbReference type="GO" id="GO:0019064">
    <property type="term" value="P:fusion of virus membrane with host plasma membrane"/>
    <property type="evidence" value="ECO:0007669"/>
    <property type="project" value="UniProtKB-UniRule"/>
</dbReference>
<comment type="miscellaneous">
    <text evidence="32">HIV-1 lineages are divided in three main groups, M (for Major), O (for Outlier), and N (for New, or Non-M, Non-O). The vast majority of strains found worldwide belong to the group M. Group O seems to be endemic to and largely confined to Cameroon and neighboring countries in West Central Africa, where these viruses represent a small minority of HIV-1 strains. The group N is represented by a limited number of isolates from Cameroonian persons. The group M is further subdivided in 9 clades or subtypes (A to D, F to H, J and K).</text>
</comment>
<evidence type="ECO:0000256" key="1">
    <source>
        <dbReference type="ARBA" id="ARBA00004402"/>
    </source>
</evidence>
<comment type="domain">
    <text evidence="32">The CD4-binding region is targeted by the antibody b12.</text>
</comment>
<proteinExistence type="inferred from homology"/>
<dbReference type="GO" id="GO:0055036">
    <property type="term" value="C:virion membrane"/>
    <property type="evidence" value="ECO:0007669"/>
    <property type="project" value="UniProtKB-SubCell"/>
</dbReference>
<name>A0A0R6D8E4_HV1</name>
<feature type="topological domain" description="Cytoplasmic" evidence="32">
    <location>
        <begin position="703"/>
        <end position="860"/>
    </location>
</feature>
<evidence type="ECO:0000256" key="16">
    <source>
        <dbReference type="ARBA" id="ARBA00022729"/>
    </source>
</evidence>
<evidence type="ECO:0000256" key="21">
    <source>
        <dbReference type="ARBA" id="ARBA00022890"/>
    </source>
</evidence>
<feature type="region of interest" description="V2" evidence="32">
    <location>
        <begin position="159"/>
        <end position="198"/>
    </location>
</feature>
<dbReference type="GO" id="GO:1903908">
    <property type="term" value="P:positive regulation of plasma membrane raft polarization"/>
    <property type="evidence" value="ECO:0007669"/>
    <property type="project" value="UniProtKB-UniRule"/>
</dbReference>
<dbReference type="Pfam" id="PF00517">
    <property type="entry name" value="GP41"/>
    <property type="match status" value="1"/>
</dbReference>
<comment type="caution">
    <text evidence="32">Lacks conserved residue(s) required for the propagation of feature annotation.</text>
</comment>
<evidence type="ECO:0000259" key="35">
    <source>
        <dbReference type="Pfam" id="PF00516"/>
    </source>
</evidence>
<dbReference type="SUPFAM" id="SSF58069">
    <property type="entry name" value="Virus ectodomain"/>
    <property type="match status" value="1"/>
</dbReference>
<evidence type="ECO:0000256" key="7">
    <source>
        <dbReference type="ARBA" id="ARBA00022506"/>
    </source>
</evidence>
<feature type="disulfide bond" evidence="32">
    <location>
        <begin position="595"/>
        <end position="601"/>
    </location>
</feature>
<accession>A0A0R6D8E4</accession>
<evidence type="ECO:0000256" key="2">
    <source>
        <dbReference type="ARBA" id="ARBA00004433"/>
    </source>
</evidence>